<dbReference type="SUPFAM" id="SSF53335">
    <property type="entry name" value="S-adenosyl-L-methionine-dependent methyltransferases"/>
    <property type="match status" value="1"/>
</dbReference>
<feature type="region of interest" description="Disordered" evidence="15">
    <location>
        <begin position="1"/>
        <end position="92"/>
    </location>
</feature>
<evidence type="ECO:0000256" key="4">
    <source>
        <dbReference type="ARBA" id="ARBA00012140"/>
    </source>
</evidence>
<feature type="compositionally biased region" description="Low complexity" evidence="15">
    <location>
        <begin position="1"/>
        <end position="33"/>
    </location>
</feature>
<name>A0A9X3JF30_9LACT</name>
<protein>
    <recommendedName>
        <fullName evidence="4">16S rRNA (cytosine(967)-C(5))-methyltransferase</fullName>
        <ecNumber evidence="4">2.1.1.176</ecNumber>
    </recommendedName>
    <alternativeName>
        <fullName evidence="11">16S rRNA m5C967 methyltransferase</fullName>
    </alternativeName>
    <alternativeName>
        <fullName evidence="12">rRNA (cytosine-C(5)-)-methyltransferase RsmB</fullName>
    </alternativeName>
</protein>
<evidence type="ECO:0000256" key="5">
    <source>
        <dbReference type="ARBA" id="ARBA00022490"/>
    </source>
</evidence>
<dbReference type="Proteomes" id="UP001146670">
    <property type="component" value="Unassembled WGS sequence"/>
</dbReference>
<dbReference type="NCBIfam" id="TIGR00563">
    <property type="entry name" value="rsmB"/>
    <property type="match status" value="1"/>
</dbReference>
<gene>
    <name evidence="17" type="primary">rsmB</name>
    <name evidence="17" type="ORF">OW157_02750</name>
</gene>
<evidence type="ECO:0000256" key="15">
    <source>
        <dbReference type="SAM" id="MobiDB-lite"/>
    </source>
</evidence>
<dbReference type="FunFam" id="3.40.50.150:FF:000022">
    <property type="entry name" value="Ribosomal RNA small subunit methyltransferase B"/>
    <property type="match status" value="1"/>
</dbReference>
<dbReference type="NCBIfam" id="NF011494">
    <property type="entry name" value="PRK14902.1"/>
    <property type="match status" value="1"/>
</dbReference>
<evidence type="ECO:0000256" key="3">
    <source>
        <dbReference type="ARBA" id="ARBA00007494"/>
    </source>
</evidence>
<dbReference type="CDD" id="cd02440">
    <property type="entry name" value="AdoMet_MTases"/>
    <property type="match status" value="1"/>
</dbReference>
<dbReference type="Pfam" id="PF01029">
    <property type="entry name" value="NusB"/>
    <property type="match status" value="1"/>
</dbReference>
<dbReference type="InterPro" id="IPR035926">
    <property type="entry name" value="NusB-like_sf"/>
</dbReference>
<dbReference type="InterPro" id="IPR054728">
    <property type="entry name" value="RsmB-like_ferredoxin"/>
</dbReference>
<dbReference type="GO" id="GO:0003723">
    <property type="term" value="F:RNA binding"/>
    <property type="evidence" value="ECO:0007669"/>
    <property type="project" value="UniProtKB-UniRule"/>
</dbReference>
<evidence type="ECO:0000259" key="16">
    <source>
        <dbReference type="PROSITE" id="PS51686"/>
    </source>
</evidence>
<evidence type="ECO:0000256" key="11">
    <source>
        <dbReference type="ARBA" id="ARBA00030399"/>
    </source>
</evidence>
<dbReference type="InterPro" id="IPR029063">
    <property type="entry name" value="SAM-dependent_MTases_sf"/>
</dbReference>
<keyword evidence="7 14" id="KW-0489">Methyltransferase</keyword>
<feature type="binding site" evidence="14">
    <location>
        <position position="375"/>
    </location>
    <ligand>
        <name>S-adenosyl-L-methionine</name>
        <dbReference type="ChEBI" id="CHEBI:59789"/>
    </ligand>
</feature>
<evidence type="ECO:0000256" key="6">
    <source>
        <dbReference type="ARBA" id="ARBA00022552"/>
    </source>
</evidence>
<dbReference type="Pfam" id="PF22458">
    <property type="entry name" value="RsmF-B_ferredox"/>
    <property type="match status" value="1"/>
</dbReference>
<evidence type="ECO:0000313" key="18">
    <source>
        <dbReference type="Proteomes" id="UP001146670"/>
    </source>
</evidence>
<dbReference type="InterPro" id="IPR023267">
    <property type="entry name" value="RCMT"/>
</dbReference>
<dbReference type="AlphaFoldDB" id="A0A9X3JF30"/>
<dbReference type="Pfam" id="PF01189">
    <property type="entry name" value="Methyltr_RsmB-F"/>
    <property type="match status" value="1"/>
</dbReference>
<evidence type="ECO:0000313" key="17">
    <source>
        <dbReference type="EMBL" id="MCZ0725486.1"/>
    </source>
</evidence>
<comment type="caution">
    <text evidence="17">The sequence shown here is derived from an EMBL/GenBank/DDBJ whole genome shotgun (WGS) entry which is preliminary data.</text>
</comment>
<dbReference type="InterPro" id="IPR001678">
    <property type="entry name" value="MeTrfase_RsmB-F_NOP2_dom"/>
</dbReference>
<organism evidence="17 18">
    <name type="scientific">Aerococcus kribbianus</name>
    <dbReference type="NCBI Taxonomy" id="2999064"/>
    <lineage>
        <taxon>Bacteria</taxon>
        <taxon>Bacillati</taxon>
        <taxon>Bacillota</taxon>
        <taxon>Bacilli</taxon>
        <taxon>Lactobacillales</taxon>
        <taxon>Aerococcaceae</taxon>
        <taxon>Aerococcus</taxon>
    </lineage>
</organism>
<evidence type="ECO:0000256" key="13">
    <source>
        <dbReference type="ARBA" id="ARBA00047283"/>
    </source>
</evidence>
<dbReference type="InterPro" id="IPR049560">
    <property type="entry name" value="MeTrfase_RsmB-F_NOP2_cat"/>
</dbReference>
<dbReference type="PANTHER" id="PTHR22807">
    <property type="entry name" value="NOP2 YEAST -RELATED NOL1/NOP2/FMU SUN DOMAIN-CONTAINING"/>
    <property type="match status" value="1"/>
</dbReference>
<dbReference type="InterPro" id="IPR006027">
    <property type="entry name" value="NusB_RsmB_TIM44"/>
</dbReference>
<dbReference type="InterPro" id="IPR004573">
    <property type="entry name" value="rRNA_ssu_MeTfrase_B"/>
</dbReference>
<comment type="subcellular location">
    <subcellularLocation>
        <location evidence="2">Cytoplasm</location>
    </subcellularLocation>
</comment>
<evidence type="ECO:0000256" key="10">
    <source>
        <dbReference type="ARBA" id="ARBA00022884"/>
    </source>
</evidence>
<feature type="region of interest" description="Disordered" evidence="15">
    <location>
        <begin position="512"/>
        <end position="538"/>
    </location>
</feature>
<reference evidence="17" key="1">
    <citation type="submission" date="2022-12" db="EMBL/GenBank/DDBJ databases">
        <title>Description and comparative metabolic analysis of Aerococcus sp. nov., isolated from the feces of a pig.</title>
        <authorList>
            <person name="Chang Y.-H."/>
        </authorList>
    </citation>
    <scope>NUCLEOTIDE SEQUENCE</scope>
    <source>
        <strain evidence="17">YH-aer222</strain>
    </source>
</reference>
<dbReference type="Gene3D" id="3.30.70.1170">
    <property type="entry name" value="Sun protein, domain 3"/>
    <property type="match status" value="1"/>
</dbReference>
<keyword evidence="18" id="KW-1185">Reference proteome</keyword>
<comment type="catalytic activity">
    <reaction evidence="13">
        <text>cytidine(967) in 16S rRNA + S-adenosyl-L-methionine = 5-methylcytidine(967) in 16S rRNA + S-adenosyl-L-homocysteine + H(+)</text>
        <dbReference type="Rhea" id="RHEA:42748"/>
        <dbReference type="Rhea" id="RHEA-COMP:10219"/>
        <dbReference type="Rhea" id="RHEA-COMP:10220"/>
        <dbReference type="ChEBI" id="CHEBI:15378"/>
        <dbReference type="ChEBI" id="CHEBI:57856"/>
        <dbReference type="ChEBI" id="CHEBI:59789"/>
        <dbReference type="ChEBI" id="CHEBI:74483"/>
        <dbReference type="ChEBI" id="CHEBI:82748"/>
        <dbReference type="EC" id="2.1.1.176"/>
    </reaction>
</comment>
<evidence type="ECO:0000256" key="7">
    <source>
        <dbReference type="ARBA" id="ARBA00022603"/>
    </source>
</evidence>
<dbReference type="PROSITE" id="PS01153">
    <property type="entry name" value="NOL1_NOP2_SUN"/>
    <property type="match status" value="1"/>
</dbReference>
<dbReference type="SUPFAM" id="SSF48013">
    <property type="entry name" value="NusB-like"/>
    <property type="match status" value="1"/>
</dbReference>
<keyword evidence="9 14" id="KW-0949">S-adenosyl-L-methionine</keyword>
<dbReference type="Gene3D" id="1.10.940.10">
    <property type="entry name" value="NusB-like"/>
    <property type="match status" value="1"/>
</dbReference>
<evidence type="ECO:0000256" key="14">
    <source>
        <dbReference type="PROSITE-ProRule" id="PRU01023"/>
    </source>
</evidence>
<feature type="active site" description="Nucleophile" evidence="14">
    <location>
        <position position="475"/>
    </location>
</feature>
<evidence type="ECO:0000256" key="1">
    <source>
        <dbReference type="ARBA" id="ARBA00002724"/>
    </source>
</evidence>
<evidence type="ECO:0000256" key="8">
    <source>
        <dbReference type="ARBA" id="ARBA00022679"/>
    </source>
</evidence>
<sequence length="573" mass="63130">MSATNSKQTKTSQTKKGQIKAQSKTKSQTTTKQGQPVGQRKKAKQSKSAPLNKASKQSQSARQNKSTKRDQLTGQSKTSNHGQNNAPLKASPRWQAMDVVEKVLYDQAFSHDLVSQSLDQSNWEPADRHLFTELVYGTIQHALTLESLLAVYVKKVNRVKKWLRALLLISLYQHYYLDSIPDYALVDEAVRVAKKRGNPALGRFANGVLRNIFRQESSISAFLDQQQFVSAQEKLALTYSLPQVWVDYLSQRFGLDRTEQIAASLLEKAPITIRISPLAAERQLDIVNNLENHGLQLTPSPITPYAYQLSKGSPARSQAFLQGDITIQDASAQLAAWALGVQAGDKVLDACAAPGGKTVQLAEMVGPQGQVVAGDLQANKLPKIQANLDRMGVASQVTVNQHDASALEAKYDLESFDRILVDAPCSGLGLFRRKPDTKYHKSLQDLAALQNIQLEILNSAYKVLKKGGELVYSTCTITNEENTQVVMQFLADHPDMSIRPLSVADFSVSEQDDQNAEQVLSNQKDSSKPGMDNNQHKTTNGLETAITDQGSIEILPDAFASDGFFIARLHKES</sequence>
<comment type="similarity">
    <text evidence="3 14">Belongs to the class I-like SAM-binding methyltransferase superfamily. RsmB/NOP family.</text>
</comment>
<feature type="binding site" evidence="14">
    <location>
        <position position="403"/>
    </location>
    <ligand>
        <name>S-adenosyl-L-methionine</name>
        <dbReference type="ChEBI" id="CHEBI:59789"/>
    </ligand>
</feature>
<keyword evidence="6" id="KW-0698">rRNA processing</keyword>
<evidence type="ECO:0000256" key="2">
    <source>
        <dbReference type="ARBA" id="ARBA00004496"/>
    </source>
</evidence>
<proteinExistence type="inferred from homology"/>
<dbReference type="InterPro" id="IPR018314">
    <property type="entry name" value="RsmB/NOL1/NOP2-like_CS"/>
</dbReference>
<comment type="function">
    <text evidence="1">Specifically methylates the cytosine at position 967 (m5C967) of 16S rRNA.</text>
</comment>
<dbReference type="RefSeq" id="WP_268751804.1">
    <property type="nucleotide sequence ID" value="NZ_JAPRFQ010000001.1"/>
</dbReference>
<dbReference type="GO" id="GO:0008649">
    <property type="term" value="F:rRNA methyltransferase activity"/>
    <property type="evidence" value="ECO:0007669"/>
    <property type="project" value="InterPro"/>
</dbReference>
<dbReference type="PRINTS" id="PR02008">
    <property type="entry name" value="RCMTFAMILY"/>
</dbReference>
<dbReference type="PANTHER" id="PTHR22807:SF53">
    <property type="entry name" value="RIBOSOMAL RNA SMALL SUBUNIT METHYLTRANSFERASE B-RELATED"/>
    <property type="match status" value="1"/>
</dbReference>
<keyword evidence="10 14" id="KW-0694">RNA-binding</keyword>
<feature type="domain" description="SAM-dependent MTase RsmB/NOP-type" evidence="16">
    <location>
        <begin position="261"/>
        <end position="572"/>
    </location>
</feature>
<dbReference type="EC" id="2.1.1.176" evidence="4"/>
<evidence type="ECO:0000256" key="9">
    <source>
        <dbReference type="ARBA" id="ARBA00022691"/>
    </source>
</evidence>
<feature type="binding site" evidence="14">
    <location>
        <position position="422"/>
    </location>
    <ligand>
        <name>S-adenosyl-L-methionine</name>
        <dbReference type="ChEBI" id="CHEBI:59789"/>
    </ligand>
</feature>
<dbReference type="EMBL" id="JAPRFR010000001">
    <property type="protein sequence ID" value="MCZ0725486.1"/>
    <property type="molecule type" value="Genomic_DNA"/>
</dbReference>
<feature type="compositionally biased region" description="Polar residues" evidence="15">
    <location>
        <begin position="46"/>
        <end position="64"/>
    </location>
</feature>
<keyword evidence="5" id="KW-0963">Cytoplasm</keyword>
<feature type="compositionally biased region" description="Polar residues" evidence="15">
    <location>
        <begin position="72"/>
        <end position="86"/>
    </location>
</feature>
<feature type="binding site" evidence="14">
    <location>
        <begin position="351"/>
        <end position="357"/>
    </location>
    <ligand>
        <name>S-adenosyl-L-methionine</name>
        <dbReference type="ChEBI" id="CHEBI:59789"/>
    </ligand>
</feature>
<dbReference type="PROSITE" id="PS51686">
    <property type="entry name" value="SAM_MT_RSMB_NOP"/>
    <property type="match status" value="1"/>
</dbReference>
<dbReference type="GO" id="GO:0005737">
    <property type="term" value="C:cytoplasm"/>
    <property type="evidence" value="ECO:0007669"/>
    <property type="project" value="UniProtKB-SubCell"/>
</dbReference>
<evidence type="ECO:0000256" key="12">
    <source>
        <dbReference type="ARBA" id="ARBA00031088"/>
    </source>
</evidence>
<keyword evidence="8 14" id="KW-0808">Transferase</keyword>
<dbReference type="Gene3D" id="3.40.50.150">
    <property type="entry name" value="Vaccinia Virus protein VP39"/>
    <property type="match status" value="1"/>
</dbReference>
<accession>A0A9X3JF30</accession>
<dbReference type="GO" id="GO:0006355">
    <property type="term" value="P:regulation of DNA-templated transcription"/>
    <property type="evidence" value="ECO:0007669"/>
    <property type="project" value="InterPro"/>
</dbReference>